<dbReference type="PANTHER" id="PTHR31859">
    <property type="entry name" value="TETRATRICOPEPTIDE REPEAT PROTEIN 39 FAMILY MEMBER"/>
    <property type="match status" value="1"/>
</dbReference>
<keyword evidence="2" id="KW-1185">Reference proteome</keyword>
<dbReference type="OrthoDB" id="6421628at2759"/>
<gene>
    <name evidence="1" type="ORF">B4U80_14517</name>
</gene>
<dbReference type="InterPro" id="IPR019412">
    <property type="entry name" value="IML2/TPR_39"/>
</dbReference>
<evidence type="ECO:0000313" key="1">
    <source>
        <dbReference type="EMBL" id="RWS19005.1"/>
    </source>
</evidence>
<dbReference type="PROSITE" id="PS51257">
    <property type="entry name" value="PROKAR_LIPOPROTEIN"/>
    <property type="match status" value="1"/>
</dbReference>
<evidence type="ECO:0000313" key="2">
    <source>
        <dbReference type="Proteomes" id="UP000288716"/>
    </source>
</evidence>
<dbReference type="EMBL" id="NCKV01031351">
    <property type="protein sequence ID" value="RWS19005.1"/>
    <property type="molecule type" value="Genomic_DNA"/>
</dbReference>
<dbReference type="VEuPathDB" id="VectorBase:LDEU013035"/>
<dbReference type="InterPro" id="IPR019734">
    <property type="entry name" value="TPR_rpt"/>
</dbReference>
<protein>
    <submittedName>
        <fullName evidence="1">Tetratricopeptide repeat protein 39B-like protein</fullName>
    </submittedName>
</protein>
<dbReference type="Pfam" id="PF13181">
    <property type="entry name" value="TPR_8"/>
    <property type="match status" value="1"/>
</dbReference>
<dbReference type="PANTHER" id="PTHR31859:SF9">
    <property type="entry name" value="TETRATRICOPEPTIDE REPEAT PROTEIN 39B"/>
    <property type="match status" value="1"/>
</dbReference>
<dbReference type="Pfam" id="PF10300">
    <property type="entry name" value="Iml2-TPR_39"/>
    <property type="match status" value="1"/>
</dbReference>
<proteinExistence type="predicted"/>
<dbReference type="SUPFAM" id="SSF48452">
    <property type="entry name" value="TPR-like"/>
    <property type="match status" value="1"/>
</dbReference>
<accession>A0A443RV03</accession>
<name>A0A443RV03_9ACAR</name>
<dbReference type="AlphaFoldDB" id="A0A443RV03"/>
<sequence>MEEEKRFDLKEEIDEAMKYSINYNNFLMVSCECREVPKLKIRYAGKTIPPEKFATENALKYINNGEKLVIPAYELFYVWNIYATTGGSEELLKPILDRIVEKEIEYKADKENTEIKLDTYAKIYLLKGVCLKYLKRYTEALDCFKEILEWFVCHLSLLFSESRITPGSYIPPHASVELGLTYWKLDNLTEAKKWLERAMNDYSGYLIEALVHLRAHSALKRICERENSNS</sequence>
<dbReference type="Proteomes" id="UP000288716">
    <property type="component" value="Unassembled WGS sequence"/>
</dbReference>
<comment type="caution">
    <text evidence="1">The sequence shown here is derived from an EMBL/GenBank/DDBJ whole genome shotgun (WGS) entry which is preliminary data.</text>
</comment>
<dbReference type="InterPro" id="IPR011990">
    <property type="entry name" value="TPR-like_helical_dom_sf"/>
</dbReference>
<organism evidence="1 2">
    <name type="scientific">Leptotrombidium deliense</name>
    <dbReference type="NCBI Taxonomy" id="299467"/>
    <lineage>
        <taxon>Eukaryota</taxon>
        <taxon>Metazoa</taxon>
        <taxon>Ecdysozoa</taxon>
        <taxon>Arthropoda</taxon>
        <taxon>Chelicerata</taxon>
        <taxon>Arachnida</taxon>
        <taxon>Acari</taxon>
        <taxon>Acariformes</taxon>
        <taxon>Trombidiformes</taxon>
        <taxon>Prostigmata</taxon>
        <taxon>Anystina</taxon>
        <taxon>Parasitengona</taxon>
        <taxon>Trombiculoidea</taxon>
        <taxon>Trombiculidae</taxon>
        <taxon>Leptotrombidium</taxon>
    </lineage>
</organism>
<dbReference type="Gene3D" id="1.25.40.10">
    <property type="entry name" value="Tetratricopeptide repeat domain"/>
    <property type="match status" value="1"/>
</dbReference>
<reference evidence="1 2" key="1">
    <citation type="journal article" date="2018" name="Gigascience">
        <title>Genomes of trombidid mites reveal novel predicted allergens and laterally-transferred genes associated with secondary metabolism.</title>
        <authorList>
            <person name="Dong X."/>
            <person name="Chaisiri K."/>
            <person name="Xia D."/>
            <person name="Armstrong S.D."/>
            <person name="Fang Y."/>
            <person name="Donnelly M.J."/>
            <person name="Kadowaki T."/>
            <person name="McGarry J.W."/>
            <person name="Darby A.C."/>
            <person name="Makepeace B.L."/>
        </authorList>
    </citation>
    <scope>NUCLEOTIDE SEQUENCE [LARGE SCALE GENOMIC DNA]</scope>
    <source>
        <strain evidence="1">UoL-UT</strain>
    </source>
</reference>